<dbReference type="AlphaFoldDB" id="A0A225E4W5"/>
<protein>
    <recommendedName>
        <fullName evidence="2">Transposase IS4-like domain-containing protein</fullName>
    </recommendedName>
</protein>
<organism evidence="3 4">
    <name type="scientific">Fimbriiglobus ruber</name>
    <dbReference type="NCBI Taxonomy" id="1908690"/>
    <lineage>
        <taxon>Bacteria</taxon>
        <taxon>Pseudomonadati</taxon>
        <taxon>Planctomycetota</taxon>
        <taxon>Planctomycetia</taxon>
        <taxon>Gemmatales</taxon>
        <taxon>Gemmataceae</taxon>
        <taxon>Fimbriiglobus</taxon>
    </lineage>
</organism>
<sequence length="454" mass="50182">MLLNRVIDRFLARTPMAVAIRGTLEYAFAPEPLDAIFEAIVGDRDDRQLLFSTCVDLMGTVVTRVNRSMSAAYRAAEDMPVSLSAVYQRLPRMPLAAGRELVRHTAERLEPVVRAMNGAAADPLPGYRTKVLDGNHLAHTPRRLKVLRDVAAGPLPGQSLVIRDPARGLARDVIPCADGHAQERSLLEAVIETIRTKDLVIADRNFCTTRFVFGIAARGGSFVIRRHAATLSWEKESAWESRGRTDTGGVEEQTIELIGPGDTTLTVRRIRLTLDQPTRDGDQVIEWLTNRPARAATAAVVAKLYQGRWTVEALFHRLTMVLGCEVDTLGYPPAALFGFCVALAASNAYATIRAAVRGEHGHETAETLSDFYVAAELERTVEGMNVAVPDEAWEPIAGWTAEEMGAWLRSIMRQARLERYEKAKRGPKKPKPRRTRFAAKKHVATSRLISGEQT</sequence>
<evidence type="ECO:0000313" key="4">
    <source>
        <dbReference type="Proteomes" id="UP000214646"/>
    </source>
</evidence>
<dbReference type="GO" id="GO:0004803">
    <property type="term" value="F:transposase activity"/>
    <property type="evidence" value="ECO:0007669"/>
    <property type="project" value="InterPro"/>
</dbReference>
<evidence type="ECO:0000313" key="3">
    <source>
        <dbReference type="EMBL" id="OWK46804.1"/>
    </source>
</evidence>
<dbReference type="InterPro" id="IPR002559">
    <property type="entry name" value="Transposase_11"/>
</dbReference>
<proteinExistence type="predicted"/>
<dbReference type="Pfam" id="PF01609">
    <property type="entry name" value="DDE_Tnp_1"/>
    <property type="match status" value="1"/>
</dbReference>
<dbReference type="EMBL" id="NIDE01000001">
    <property type="protein sequence ID" value="OWK46804.1"/>
    <property type="molecule type" value="Genomic_DNA"/>
</dbReference>
<evidence type="ECO:0000256" key="1">
    <source>
        <dbReference type="SAM" id="MobiDB-lite"/>
    </source>
</evidence>
<gene>
    <name evidence="3" type="ORF">FRUB_00503</name>
</gene>
<dbReference type="InterPro" id="IPR012337">
    <property type="entry name" value="RNaseH-like_sf"/>
</dbReference>
<reference evidence="4" key="1">
    <citation type="submission" date="2017-06" db="EMBL/GenBank/DDBJ databases">
        <title>Genome analysis of Fimbriiglobus ruber SP5, the first member of the order Planctomycetales with confirmed chitinolytic capability.</title>
        <authorList>
            <person name="Ravin N.V."/>
            <person name="Rakitin A.L."/>
            <person name="Ivanova A.A."/>
            <person name="Beletsky A.V."/>
            <person name="Kulichevskaya I.S."/>
            <person name="Mardanov A.V."/>
            <person name="Dedysh S.N."/>
        </authorList>
    </citation>
    <scope>NUCLEOTIDE SEQUENCE [LARGE SCALE GENOMIC DNA]</scope>
    <source>
        <strain evidence="4">SP5</strain>
    </source>
</reference>
<name>A0A225E4W5_9BACT</name>
<feature type="compositionally biased region" description="Basic residues" evidence="1">
    <location>
        <begin position="425"/>
        <end position="444"/>
    </location>
</feature>
<dbReference type="OrthoDB" id="231179at2"/>
<dbReference type="RefSeq" id="WP_088251984.1">
    <property type="nucleotide sequence ID" value="NZ_NIDE01000001.1"/>
</dbReference>
<dbReference type="Proteomes" id="UP000214646">
    <property type="component" value="Unassembled WGS sequence"/>
</dbReference>
<feature type="domain" description="Transposase IS4-like" evidence="2">
    <location>
        <begin position="177"/>
        <end position="324"/>
    </location>
</feature>
<keyword evidence="4" id="KW-1185">Reference proteome</keyword>
<feature type="region of interest" description="Disordered" evidence="1">
    <location>
        <begin position="420"/>
        <end position="454"/>
    </location>
</feature>
<dbReference type="GO" id="GO:0003677">
    <property type="term" value="F:DNA binding"/>
    <property type="evidence" value="ECO:0007669"/>
    <property type="project" value="InterPro"/>
</dbReference>
<evidence type="ECO:0000259" key="2">
    <source>
        <dbReference type="Pfam" id="PF01609"/>
    </source>
</evidence>
<dbReference type="GO" id="GO:0006313">
    <property type="term" value="P:DNA transposition"/>
    <property type="evidence" value="ECO:0007669"/>
    <property type="project" value="InterPro"/>
</dbReference>
<comment type="caution">
    <text evidence="3">The sequence shown here is derived from an EMBL/GenBank/DDBJ whole genome shotgun (WGS) entry which is preliminary data.</text>
</comment>
<dbReference type="SUPFAM" id="SSF53098">
    <property type="entry name" value="Ribonuclease H-like"/>
    <property type="match status" value="1"/>
</dbReference>
<accession>A0A225E4W5</accession>